<dbReference type="Proteomes" id="UP000009131">
    <property type="component" value="Unassembled WGS sequence"/>
</dbReference>
<dbReference type="FunCoup" id="G7E768">
    <property type="interactions" value="12"/>
</dbReference>
<accession>G7E768</accession>
<dbReference type="InterPro" id="IPR032466">
    <property type="entry name" value="Metal_Hydrolase"/>
</dbReference>
<dbReference type="AlphaFoldDB" id="G7E768"/>
<sequence>MCGELSESEEELSAEQEAHLGRIVDCHAHPHDTKHFDAEQDGVDKLVCAKMVCMSSNLHNQELTARLASRHPEKIVPAFGLHPWFTHAIAIEPFADKLDHYTRLWPGTDDERHPELTEELMRNLPEPLMLDEWIRSLRGYLDRYPTAMVGEVGLDRSARVPCFGGHIAPVSLPPTREWPTGLTKLRTPIEHQKTILLAQLDIAIIYRRNVSMHSVAAQGATQDVLADLKKKHKTHHDDIAIDLHSYGGSKESATQIQKAYKNVWFSFSSTVNARSDKTEETIAAVARDRLLIESDWASARGSDKKLHEALLMLRSAHDLHADAAIEGLEQSWQLFLDGNEETGERSGQLITFDDFSRNEHSVHSDLNRQYEELRSRTKLTLLSWTTELDKVQSTAQHEKAASEEGTSHLENDGDLASSRLKVNVGPSGQQLYQDGLSSSPLVLRMYISRVESVDVMLTR</sequence>
<dbReference type="STRING" id="764103.G7E768"/>
<dbReference type="HOGENOM" id="CLU_031506_3_2_1"/>
<dbReference type="OrthoDB" id="413993at2759"/>
<evidence type="ECO:0000313" key="2">
    <source>
        <dbReference type="Proteomes" id="UP000009131"/>
    </source>
</evidence>
<dbReference type="Gene3D" id="3.20.20.140">
    <property type="entry name" value="Metal-dependent hydrolases"/>
    <property type="match status" value="1"/>
</dbReference>
<dbReference type="RefSeq" id="XP_014567518.1">
    <property type="nucleotide sequence ID" value="XM_014712032.1"/>
</dbReference>
<dbReference type="SUPFAM" id="SSF51556">
    <property type="entry name" value="Metallo-dependent hydrolases"/>
    <property type="match status" value="1"/>
</dbReference>
<keyword evidence="2" id="KW-1185">Reference proteome</keyword>
<reference evidence="1 2" key="2">
    <citation type="journal article" date="2012" name="Open Biol.">
        <title>Characteristics of nucleosomes and linker DNA regions on the genome of the basidiomycete Mixia osmundae revealed by mono- and dinucleosome mapping.</title>
        <authorList>
            <person name="Nishida H."/>
            <person name="Kondo S."/>
            <person name="Matsumoto T."/>
            <person name="Suzuki Y."/>
            <person name="Yoshikawa H."/>
            <person name="Taylor T.D."/>
            <person name="Sugiyama J."/>
        </authorList>
    </citation>
    <scope>NUCLEOTIDE SEQUENCE [LARGE SCALE GENOMIC DNA]</scope>
    <source>
        <strain evidence="2">CBS 9802 / IAM 14324 / JCM 22182 / KY 12970</strain>
    </source>
</reference>
<name>G7E768_MIXOS</name>
<dbReference type="InterPro" id="IPR053044">
    <property type="entry name" value="Metallo-hydrolase/TatD-type"/>
</dbReference>
<dbReference type="InParanoid" id="G7E768"/>
<dbReference type="PANTHER" id="PTHR47345:SF1">
    <property type="entry name" value="CUT9-INTERACTING PROTEIN SCN1"/>
    <property type="match status" value="1"/>
</dbReference>
<dbReference type="Pfam" id="PF01026">
    <property type="entry name" value="TatD_DNase"/>
    <property type="match status" value="1"/>
</dbReference>
<dbReference type="eggNOG" id="KOG3020">
    <property type="taxonomic scope" value="Eukaryota"/>
</dbReference>
<reference evidence="1 2" key="1">
    <citation type="journal article" date="2011" name="J. Gen. Appl. Microbiol.">
        <title>Draft genome sequencing of the enigmatic basidiomycete Mixia osmundae.</title>
        <authorList>
            <person name="Nishida H."/>
            <person name="Nagatsuka Y."/>
            <person name="Sugiyama J."/>
        </authorList>
    </citation>
    <scope>NUCLEOTIDE SEQUENCE [LARGE SCALE GENOMIC DNA]</scope>
    <source>
        <strain evidence="2">CBS 9802 / IAM 14324 / JCM 22182 / KY 12970</strain>
    </source>
</reference>
<dbReference type="EMBL" id="BABT02000153">
    <property type="protein sequence ID" value="GAA98678.1"/>
    <property type="molecule type" value="Genomic_DNA"/>
</dbReference>
<gene>
    <name evidence="1" type="primary">Mo05366</name>
    <name evidence="1" type="ORF">E5Q_05366</name>
</gene>
<comment type="caution">
    <text evidence="1">The sequence shown here is derived from an EMBL/GenBank/DDBJ whole genome shotgun (WGS) entry which is preliminary data.</text>
</comment>
<evidence type="ECO:0000313" key="1">
    <source>
        <dbReference type="EMBL" id="GAA98678.1"/>
    </source>
</evidence>
<evidence type="ECO:0008006" key="3">
    <source>
        <dbReference type="Google" id="ProtNLM"/>
    </source>
</evidence>
<dbReference type="InterPro" id="IPR001130">
    <property type="entry name" value="TatD-like"/>
</dbReference>
<dbReference type="PANTHER" id="PTHR47345">
    <property type="entry name" value="CUT9-INTERACTING PROTEIN SCN1"/>
    <property type="match status" value="1"/>
</dbReference>
<organism evidence="1 2">
    <name type="scientific">Mixia osmundae (strain CBS 9802 / IAM 14324 / JCM 22182 / KY 12970)</name>
    <dbReference type="NCBI Taxonomy" id="764103"/>
    <lineage>
        <taxon>Eukaryota</taxon>
        <taxon>Fungi</taxon>
        <taxon>Dikarya</taxon>
        <taxon>Basidiomycota</taxon>
        <taxon>Pucciniomycotina</taxon>
        <taxon>Mixiomycetes</taxon>
        <taxon>Mixiales</taxon>
        <taxon>Mixiaceae</taxon>
        <taxon>Mixia</taxon>
    </lineage>
</organism>
<proteinExistence type="predicted"/>
<dbReference type="GO" id="GO:0016788">
    <property type="term" value="F:hydrolase activity, acting on ester bonds"/>
    <property type="evidence" value="ECO:0007669"/>
    <property type="project" value="InterPro"/>
</dbReference>
<protein>
    <recommendedName>
        <fullName evidence="3">TatD DNase family Scn1</fullName>
    </recommendedName>
</protein>